<gene>
    <name evidence="7" type="ORF">EV656_10358</name>
</gene>
<dbReference type="InterPro" id="IPR029055">
    <property type="entry name" value="Ntn_hydrolases_N"/>
</dbReference>
<keyword evidence="2" id="KW-0378">Hydrolase</keyword>
<dbReference type="Gene3D" id="3.60.20.10">
    <property type="entry name" value="Glutamine Phosphoribosylpyrophosphate, subunit 1, domain 1"/>
    <property type="match status" value="1"/>
</dbReference>
<dbReference type="Pfam" id="PF01804">
    <property type="entry name" value="Penicil_amidase"/>
    <property type="match status" value="1"/>
</dbReference>
<keyword evidence="6" id="KW-1133">Transmembrane helix</keyword>
<dbReference type="PIRSF" id="PIRSF001227">
    <property type="entry name" value="Pen_acylase"/>
    <property type="match status" value="1"/>
</dbReference>
<dbReference type="InterPro" id="IPR014395">
    <property type="entry name" value="Pen/GL7ACA/AHL_acylase"/>
</dbReference>
<keyword evidence="6" id="KW-0812">Transmembrane</keyword>
<feature type="active site" description="Nucleophile" evidence="4">
    <location>
        <position position="282"/>
    </location>
</feature>
<evidence type="ECO:0000256" key="3">
    <source>
        <dbReference type="ARBA" id="ARBA00023145"/>
    </source>
</evidence>
<evidence type="ECO:0000256" key="1">
    <source>
        <dbReference type="ARBA" id="ARBA00006586"/>
    </source>
</evidence>
<dbReference type="EMBL" id="SLXL01000003">
    <property type="protein sequence ID" value="TCP25309.1"/>
    <property type="molecule type" value="Genomic_DNA"/>
</dbReference>
<dbReference type="GO" id="GO:0016811">
    <property type="term" value="F:hydrolase activity, acting on carbon-nitrogen (but not peptide) bonds, in linear amides"/>
    <property type="evidence" value="ECO:0007669"/>
    <property type="project" value="InterPro"/>
</dbReference>
<organism evidence="7 8">
    <name type="scientific">Rhodovulum adriaticum</name>
    <name type="common">Rhodopseudomonas adriatica</name>
    <dbReference type="NCBI Taxonomy" id="35804"/>
    <lineage>
        <taxon>Bacteria</taxon>
        <taxon>Pseudomonadati</taxon>
        <taxon>Pseudomonadota</taxon>
        <taxon>Alphaproteobacteria</taxon>
        <taxon>Rhodobacterales</taxon>
        <taxon>Paracoccaceae</taxon>
        <taxon>Rhodovulum</taxon>
    </lineage>
</organism>
<accession>A0A4R2NTF2</accession>
<dbReference type="CDD" id="cd03747">
    <property type="entry name" value="Ntn_PGA_like"/>
    <property type="match status" value="1"/>
</dbReference>
<dbReference type="InterPro" id="IPR043146">
    <property type="entry name" value="Penicillin_amidase_N_B-knob"/>
</dbReference>
<dbReference type="Gene3D" id="1.10.1400.10">
    <property type="match status" value="1"/>
</dbReference>
<feature type="binding site" evidence="5">
    <location>
        <position position="215"/>
    </location>
    <ligand>
        <name>Ca(2+)</name>
        <dbReference type="ChEBI" id="CHEBI:29108"/>
    </ligand>
</feature>
<dbReference type="GO" id="GO:0017000">
    <property type="term" value="P:antibiotic biosynthetic process"/>
    <property type="evidence" value="ECO:0007669"/>
    <property type="project" value="InterPro"/>
</dbReference>
<dbReference type="Gene3D" id="2.30.120.10">
    <property type="match status" value="1"/>
</dbReference>
<feature type="binding site" evidence="5">
    <location>
        <position position="357"/>
    </location>
    <ligand>
        <name>Ca(2+)</name>
        <dbReference type="ChEBI" id="CHEBI:29108"/>
    </ligand>
</feature>
<evidence type="ECO:0000256" key="6">
    <source>
        <dbReference type="SAM" id="Phobius"/>
    </source>
</evidence>
<comment type="cofactor">
    <cofactor evidence="5">
        <name>Ca(2+)</name>
        <dbReference type="ChEBI" id="CHEBI:29108"/>
    </cofactor>
    <text evidence="5">Binds 1 Ca(2+) ion per dimer.</text>
</comment>
<feature type="binding site" evidence="5">
    <location>
        <position position="354"/>
    </location>
    <ligand>
        <name>Ca(2+)</name>
        <dbReference type="ChEBI" id="CHEBI:29108"/>
    </ligand>
</feature>
<proteinExistence type="inferred from homology"/>
<dbReference type="InterPro" id="IPR043147">
    <property type="entry name" value="Penicillin_amidase_A-knob"/>
</dbReference>
<keyword evidence="5" id="KW-0479">Metal-binding</keyword>
<protein>
    <submittedName>
        <fullName evidence="7">Penicillin amidase</fullName>
    </submittedName>
</protein>
<dbReference type="Proteomes" id="UP000295733">
    <property type="component" value="Unassembled WGS sequence"/>
</dbReference>
<evidence type="ECO:0000313" key="7">
    <source>
        <dbReference type="EMBL" id="TCP25309.1"/>
    </source>
</evidence>
<dbReference type="InterPro" id="IPR023343">
    <property type="entry name" value="Penicillin_amidase_dom1"/>
</dbReference>
<evidence type="ECO:0000256" key="2">
    <source>
        <dbReference type="ARBA" id="ARBA00022801"/>
    </source>
</evidence>
<dbReference type="Gene3D" id="1.10.439.10">
    <property type="entry name" value="Penicillin Amidohydrolase, domain 1"/>
    <property type="match status" value="1"/>
</dbReference>
<dbReference type="InterPro" id="IPR002692">
    <property type="entry name" value="S45"/>
</dbReference>
<feature type="transmembrane region" description="Helical" evidence="6">
    <location>
        <begin position="27"/>
        <end position="50"/>
    </location>
</feature>
<dbReference type="SUPFAM" id="SSF56235">
    <property type="entry name" value="N-terminal nucleophile aminohydrolases (Ntn hydrolases)"/>
    <property type="match status" value="1"/>
</dbReference>
<dbReference type="AlphaFoldDB" id="A0A4R2NTF2"/>
<comment type="caution">
    <text evidence="7">The sequence shown here is derived from an EMBL/GenBank/DDBJ whole genome shotgun (WGS) entry which is preliminary data.</text>
</comment>
<dbReference type="PANTHER" id="PTHR34218">
    <property type="entry name" value="PEPTIDASE S45 PENICILLIN AMIDASE"/>
    <property type="match status" value="1"/>
</dbReference>
<keyword evidence="8" id="KW-1185">Reference proteome</keyword>
<reference evidence="7 8" key="1">
    <citation type="submission" date="2019-03" db="EMBL/GenBank/DDBJ databases">
        <title>Genomic Encyclopedia of Type Strains, Phase IV (KMG-IV): sequencing the most valuable type-strain genomes for metagenomic binning, comparative biology and taxonomic classification.</title>
        <authorList>
            <person name="Goeker M."/>
        </authorList>
    </citation>
    <scope>NUCLEOTIDE SEQUENCE [LARGE SCALE GENOMIC DNA]</scope>
    <source>
        <strain evidence="7 8">DSM 2781</strain>
    </source>
</reference>
<comment type="similarity">
    <text evidence="1">Belongs to the peptidase S45 family.</text>
</comment>
<evidence type="ECO:0000256" key="4">
    <source>
        <dbReference type="PIRSR" id="PIRSR001227-1"/>
    </source>
</evidence>
<name>A0A4R2NTF2_RHOAD</name>
<keyword evidence="5" id="KW-0106">Calcium</keyword>
<evidence type="ECO:0000313" key="8">
    <source>
        <dbReference type="Proteomes" id="UP000295733"/>
    </source>
</evidence>
<evidence type="ECO:0000256" key="5">
    <source>
        <dbReference type="PIRSR" id="PIRSR001227-2"/>
    </source>
</evidence>
<dbReference type="GO" id="GO:0046872">
    <property type="term" value="F:metal ion binding"/>
    <property type="evidence" value="ECO:0007669"/>
    <property type="project" value="UniProtKB-KW"/>
</dbReference>
<keyword evidence="6" id="KW-0472">Membrane</keyword>
<sequence>MSLRLPLPNGWVRGVNNGAEMGTLFRWLLRLSLAGMAFILIGLIAVYYLASRSLPEYDADHRVAGLSAPVEIVRDNNNVPHIFGDSDADVFFGLGFAHAQDRLWQMTMMRRTAQGRLSELFGERTLKIDELLRRLDIYRLAQDSVAVQDPDTRAALEAYARGVNAWITTVNDQAKGRGAPEFFLFEPEVAYWQPADSLAIIKLMGLRLSAHLEQEVLRARLSLLLDEGRVRDLMPDAPGRGLIDLPDYASLAPGVQPSTAPLTRLAAGPLSPFPRRALAGASNAWAAAPGRAAAGGTLLANDPHMGFAAPGPWYLARLDLSTGAVIGGTIPGMPLVLAGRSDRLGWAVTSSYLDDQDVFLEQLNPDNPEEYRTPDGFKPFETRRTIIKVADAAPVTVTLRWTENGPVLPGTHYDLASVTPPGHVSTLGWTILSGADTSMSAALGIMRAQTVDAAIEAGRFFVAPSQNLTVVDQERIALQTIGAMPRRLAGHQSMGRMPVPGWRAENRWQGRLNYAANPRVIDPDSGILGNTNNKLVDRPFPLHVSYHWGDTQRIQRWRRLMESRKVHTRESFIEAQLDTVSFTARALLPLIGRDLWFTGEPAPAGSPERRRQQALDLLAEWNGEMNEHLPEPLIYAAWLRRLQDRLIRDDLGPLADEFTHVDPLFIERVFRNVDGASAWCDIRQSGPVESCTEIARRALDEALLWLDETYGGQLQSLRWGEAHQAWHDHPVLGETPFLKWVVNIRQPTSGGDNTLNRGLTRGSAPDPFTNVHGAGYRGVYDFADPESSVFIIATGQSGHPLSRHYDDLGELWRRGEYIPMTLDPDLARAAAVGITRLRPRRK</sequence>
<dbReference type="PANTHER" id="PTHR34218:SF4">
    <property type="entry name" value="ACYL-HOMOSERINE LACTONE ACYLASE QUIP"/>
    <property type="match status" value="1"/>
</dbReference>
<keyword evidence="3" id="KW-0865">Zymogen</keyword>